<dbReference type="Pfam" id="PF04149">
    <property type="entry name" value="DUF397"/>
    <property type="match status" value="1"/>
</dbReference>
<reference evidence="2 3" key="1">
    <citation type="submission" date="2023-11" db="EMBL/GenBank/DDBJ databases">
        <title>30 novel species of actinomycetes from the DSMZ collection.</title>
        <authorList>
            <person name="Nouioui I."/>
        </authorList>
    </citation>
    <scope>NUCLEOTIDE SEQUENCE [LARGE SCALE GENOMIC DNA]</scope>
    <source>
        <strain evidence="2 3">DSM 41524</strain>
    </source>
</reference>
<evidence type="ECO:0000313" key="2">
    <source>
        <dbReference type="EMBL" id="MEE4594024.1"/>
    </source>
</evidence>
<feature type="domain" description="DUF397" evidence="1">
    <location>
        <begin position="17"/>
        <end position="71"/>
    </location>
</feature>
<sequence length="80" mass="8311">MTTNAPTPLLARDLIHAHWFKSSYSDNGTNCVEVADLSTSAHGGVAIRDSKEPNGPALLVSADGWASFITAMADGELPAA</sequence>
<dbReference type="InterPro" id="IPR007278">
    <property type="entry name" value="DUF397"/>
</dbReference>
<dbReference type="Proteomes" id="UP001354709">
    <property type="component" value="Unassembled WGS sequence"/>
</dbReference>
<gene>
    <name evidence="2" type="ORF">V2J94_19365</name>
</gene>
<dbReference type="EMBL" id="JAZBJO010000010">
    <property type="protein sequence ID" value="MEE4594024.1"/>
    <property type="molecule type" value="Genomic_DNA"/>
</dbReference>
<name>A0ABU7Q037_9ACTN</name>
<organism evidence="2 3">
    <name type="scientific">Streptomyces asiaticus subsp. ignotus</name>
    <dbReference type="NCBI Taxonomy" id="3098222"/>
    <lineage>
        <taxon>Bacteria</taxon>
        <taxon>Bacillati</taxon>
        <taxon>Actinomycetota</taxon>
        <taxon>Actinomycetes</taxon>
        <taxon>Kitasatosporales</taxon>
        <taxon>Streptomycetaceae</taxon>
        <taxon>Streptomyces</taxon>
        <taxon>Streptomyces violaceusniger group</taxon>
    </lineage>
</organism>
<evidence type="ECO:0000259" key="1">
    <source>
        <dbReference type="Pfam" id="PF04149"/>
    </source>
</evidence>
<accession>A0ABU7Q037</accession>
<protein>
    <submittedName>
        <fullName evidence="2">DUF397 domain-containing protein</fullName>
    </submittedName>
</protein>
<keyword evidence="3" id="KW-1185">Reference proteome</keyword>
<proteinExistence type="predicted"/>
<comment type="caution">
    <text evidence="2">The sequence shown here is derived from an EMBL/GenBank/DDBJ whole genome shotgun (WGS) entry which is preliminary data.</text>
</comment>
<evidence type="ECO:0000313" key="3">
    <source>
        <dbReference type="Proteomes" id="UP001354709"/>
    </source>
</evidence>
<dbReference type="RefSeq" id="WP_330810079.1">
    <property type="nucleotide sequence ID" value="NZ_JAZBJO010000010.1"/>
</dbReference>